<comment type="caution">
    <text evidence="1">The sequence shown here is derived from an EMBL/GenBank/DDBJ whole genome shotgun (WGS) entry which is preliminary data.</text>
</comment>
<name>A0ABD2Y6Q9_9GENT</name>
<reference evidence="1 2" key="1">
    <citation type="submission" date="2024-11" db="EMBL/GenBank/DDBJ databases">
        <title>A near-complete genome assembly of Cinchona calisaya.</title>
        <authorList>
            <person name="Lian D.C."/>
            <person name="Zhao X.W."/>
            <person name="Wei L."/>
        </authorList>
    </citation>
    <scope>NUCLEOTIDE SEQUENCE [LARGE SCALE GENOMIC DNA]</scope>
    <source>
        <tissue evidence="1">Nenye</tissue>
    </source>
</reference>
<proteinExistence type="predicted"/>
<organism evidence="1 2">
    <name type="scientific">Cinchona calisaya</name>
    <dbReference type="NCBI Taxonomy" id="153742"/>
    <lineage>
        <taxon>Eukaryota</taxon>
        <taxon>Viridiplantae</taxon>
        <taxon>Streptophyta</taxon>
        <taxon>Embryophyta</taxon>
        <taxon>Tracheophyta</taxon>
        <taxon>Spermatophyta</taxon>
        <taxon>Magnoliopsida</taxon>
        <taxon>eudicotyledons</taxon>
        <taxon>Gunneridae</taxon>
        <taxon>Pentapetalae</taxon>
        <taxon>asterids</taxon>
        <taxon>lamiids</taxon>
        <taxon>Gentianales</taxon>
        <taxon>Rubiaceae</taxon>
        <taxon>Cinchonoideae</taxon>
        <taxon>Cinchoneae</taxon>
        <taxon>Cinchona</taxon>
    </lineage>
</organism>
<dbReference type="EMBL" id="JBJUIK010000015">
    <property type="protein sequence ID" value="KAL3501544.1"/>
    <property type="molecule type" value="Genomic_DNA"/>
</dbReference>
<dbReference type="Proteomes" id="UP001630127">
    <property type="component" value="Unassembled WGS sequence"/>
</dbReference>
<sequence length="162" mass="18786">MKDQYTGYLSIHLSTLNIASFGEDCSSVKMDGRLQIRILDLDWSKSQSHEQTLNWRELSYNDDDSLVSDELKFESLPIIVDGVFYWMVRCRFATSTHESSTSCTRLPDSCEESIMVFNTKTEKFSVMPHPGAPQDQLCKWYGEHTRLQLMNIDDHSTHIQHM</sequence>
<accession>A0ABD2Y6Q9</accession>
<evidence type="ECO:0000313" key="1">
    <source>
        <dbReference type="EMBL" id="KAL3501544.1"/>
    </source>
</evidence>
<evidence type="ECO:0000313" key="2">
    <source>
        <dbReference type="Proteomes" id="UP001630127"/>
    </source>
</evidence>
<protein>
    <submittedName>
        <fullName evidence="1">Uncharacterized protein</fullName>
    </submittedName>
</protein>
<gene>
    <name evidence="1" type="ORF">ACH5RR_035993</name>
</gene>
<keyword evidence="2" id="KW-1185">Reference proteome</keyword>
<dbReference type="AlphaFoldDB" id="A0ABD2Y6Q9"/>